<evidence type="ECO:0000313" key="5">
    <source>
        <dbReference type="EMBL" id="RRS03714.1"/>
    </source>
</evidence>
<gene>
    <name evidence="5" type="primary">yjjJ</name>
    <name evidence="5" type="ORF">EIP75_14085</name>
</gene>
<dbReference type="InterPro" id="IPR052028">
    <property type="entry name" value="HipA_Ser/Thr_kinase"/>
</dbReference>
<keyword evidence="6" id="KW-1185">Reference proteome</keyword>
<dbReference type="RefSeq" id="WP_125243919.1">
    <property type="nucleotide sequence ID" value="NZ_RSED01000010.1"/>
</dbReference>
<reference evidence="5 6" key="1">
    <citation type="submission" date="2018-12" db="EMBL/GenBank/DDBJ databases">
        <title>The whole draft genome of Aquabacterium sp. SJQ9.</title>
        <authorList>
            <person name="Sun L."/>
            <person name="Gao X."/>
            <person name="Chen W."/>
            <person name="Huang K."/>
        </authorList>
    </citation>
    <scope>NUCLEOTIDE SEQUENCE [LARGE SCALE GENOMIC DNA]</scope>
    <source>
        <strain evidence="5 6">SJQ9</strain>
    </source>
</reference>
<accession>A0A426VA30</accession>
<comment type="similarity">
    <text evidence="1">Belongs to the HipA Ser/Thr kinase family.</text>
</comment>
<evidence type="ECO:0000259" key="4">
    <source>
        <dbReference type="Pfam" id="PF07804"/>
    </source>
</evidence>
<evidence type="ECO:0000313" key="6">
    <source>
        <dbReference type="Proteomes" id="UP000269265"/>
    </source>
</evidence>
<protein>
    <submittedName>
        <fullName evidence="5">Type II toxin-antitoxin system HipA family toxinoxin YjjJ</fullName>
    </submittedName>
</protein>
<dbReference type="AlphaFoldDB" id="A0A426VA30"/>
<dbReference type="Pfam" id="PF07804">
    <property type="entry name" value="HipA_C"/>
    <property type="match status" value="1"/>
</dbReference>
<dbReference type="InterPro" id="IPR012893">
    <property type="entry name" value="HipA-like_C"/>
</dbReference>
<evidence type="ECO:0000256" key="1">
    <source>
        <dbReference type="ARBA" id="ARBA00010164"/>
    </source>
</evidence>
<dbReference type="NCBIfam" id="NF007297">
    <property type="entry name" value="PRK09775.1"/>
    <property type="match status" value="1"/>
</dbReference>
<dbReference type="GO" id="GO:0005829">
    <property type="term" value="C:cytosol"/>
    <property type="evidence" value="ECO:0007669"/>
    <property type="project" value="TreeGrafter"/>
</dbReference>
<dbReference type="OrthoDB" id="8555656at2"/>
<organism evidence="5 6">
    <name type="scientific">Aquabacterium soli</name>
    <dbReference type="NCBI Taxonomy" id="2493092"/>
    <lineage>
        <taxon>Bacteria</taxon>
        <taxon>Pseudomonadati</taxon>
        <taxon>Pseudomonadota</taxon>
        <taxon>Betaproteobacteria</taxon>
        <taxon>Burkholderiales</taxon>
        <taxon>Aquabacterium</taxon>
    </lineage>
</organism>
<dbReference type="PANTHER" id="PTHR37419:SF8">
    <property type="entry name" value="TOXIN YJJJ"/>
    <property type="match status" value="1"/>
</dbReference>
<evidence type="ECO:0000256" key="2">
    <source>
        <dbReference type="ARBA" id="ARBA00022679"/>
    </source>
</evidence>
<dbReference type="PANTHER" id="PTHR37419">
    <property type="entry name" value="SERINE/THREONINE-PROTEIN KINASE TOXIN HIPA"/>
    <property type="match status" value="1"/>
</dbReference>
<comment type="caution">
    <text evidence="5">The sequence shown here is derived from an EMBL/GenBank/DDBJ whole genome shotgun (WGS) entry which is preliminary data.</text>
</comment>
<feature type="domain" description="HipA-like C-terminal" evidence="4">
    <location>
        <begin position="225"/>
        <end position="424"/>
    </location>
</feature>
<keyword evidence="2" id="KW-0808">Transferase</keyword>
<proteinExistence type="inferred from homology"/>
<keyword evidence="3" id="KW-0418">Kinase</keyword>
<dbReference type="GO" id="GO:0004674">
    <property type="term" value="F:protein serine/threonine kinase activity"/>
    <property type="evidence" value="ECO:0007669"/>
    <property type="project" value="TreeGrafter"/>
</dbReference>
<name>A0A426VA30_9BURK</name>
<dbReference type="Proteomes" id="UP000269265">
    <property type="component" value="Unassembled WGS sequence"/>
</dbReference>
<sequence>MSVEQLIQFLRRQAGVNGGSARVPAAQLVDGLGISRPTLMRTVQAAGPAVIAMGQTRRRAYAARRPLRGSMVPLPVFQITPDGEPHQIGQLHLAHGHGCWFEGAFPGWPLDASDSAMRDGWFEGLPYPLQDMRPEGFLGRSFARAHAPLLQVSEDPRDWSDDDTLHALSLLGSDTVGDLIVGEAAYQRWAQRRLGNDSTTIAEHDRPQAYLKLAEAAMTDGTAGSSAAGEFPKFPAVIHRTGTGPQGLPEVQHVLVKFSGSDDSPGSRRWADLLVCEHLALQALAGLGLRTAASRILQAGGRTFLELDRFDRHGAFGRSPMCSWQVIGNTFLGDISGTWPDAGTRLRQRGLIARSDTQTLDALALMWHFGKFIQNTDMHAGNLSFVPVNGQLQVAPAYDMLPMHHAPVRGVELPVRPYEVRLPLPAAFGHARLAATAAEAFWDTASRDVRISEAFRAVCAKSAEEVRRLRGVMDR</sequence>
<dbReference type="EMBL" id="RSED01000010">
    <property type="protein sequence ID" value="RRS03714.1"/>
    <property type="molecule type" value="Genomic_DNA"/>
</dbReference>
<evidence type="ECO:0000256" key="3">
    <source>
        <dbReference type="ARBA" id="ARBA00022777"/>
    </source>
</evidence>